<sequence length="150" mass="17988">MFGMIPFNRRNQLQRRSNDLFGVGSFFDEFFNDSWFMPMSMQNSQMKVDIKENEKEYFLEAELPGVNKEDINIDLRDDYLTISVKSNEVIHEERENYIRKERRYGSMSRSFYVDNIEHEGVEAKFENGILTIKLPKKEIKEVKSRRIDIQ</sequence>
<protein>
    <submittedName>
        <fullName evidence="5">Hsp20/alpha crystallin family protein</fullName>
    </submittedName>
</protein>
<organism evidence="5 6">
    <name type="scientific">Crassaminicella indica</name>
    <dbReference type="NCBI Taxonomy" id="2855394"/>
    <lineage>
        <taxon>Bacteria</taxon>
        <taxon>Bacillati</taxon>
        <taxon>Bacillota</taxon>
        <taxon>Clostridia</taxon>
        <taxon>Eubacteriales</taxon>
        <taxon>Clostridiaceae</taxon>
        <taxon>Crassaminicella</taxon>
    </lineage>
</organism>
<evidence type="ECO:0000313" key="6">
    <source>
        <dbReference type="Proteomes" id="UP000886818"/>
    </source>
</evidence>
<keyword evidence="6" id="KW-1185">Reference proteome</keyword>
<dbReference type="RefSeq" id="WP_218281833.1">
    <property type="nucleotide sequence ID" value="NZ_CP078093.1"/>
</dbReference>
<evidence type="ECO:0000256" key="1">
    <source>
        <dbReference type="PROSITE-ProRule" id="PRU00285"/>
    </source>
</evidence>
<comment type="similarity">
    <text evidence="1 2">Belongs to the small heat shock protein (HSP20) family.</text>
</comment>
<dbReference type="Pfam" id="PF00011">
    <property type="entry name" value="HSP20"/>
    <property type="match status" value="1"/>
</dbReference>
<evidence type="ECO:0000259" key="4">
    <source>
        <dbReference type="PROSITE" id="PS51203"/>
    </source>
</evidence>
<dbReference type="InterPro" id="IPR031107">
    <property type="entry name" value="Small_HSP"/>
</dbReference>
<feature type="domain" description="SHSP" evidence="3">
    <location>
        <begin position="39"/>
        <end position="150"/>
    </location>
</feature>
<evidence type="ECO:0000313" key="5">
    <source>
        <dbReference type="EMBL" id="QXM05133.1"/>
    </source>
</evidence>
<dbReference type="CDD" id="cd06471">
    <property type="entry name" value="ACD_LpsHSP_like"/>
    <property type="match status" value="1"/>
</dbReference>
<dbReference type="PROSITE" id="PS51203">
    <property type="entry name" value="CS"/>
    <property type="match status" value="1"/>
</dbReference>
<dbReference type="EMBL" id="CP078093">
    <property type="protein sequence ID" value="QXM05133.1"/>
    <property type="molecule type" value="Genomic_DNA"/>
</dbReference>
<name>A0ABX8R7X8_9CLOT</name>
<gene>
    <name evidence="5" type="ORF">KVH43_06905</name>
</gene>
<dbReference type="Proteomes" id="UP000886818">
    <property type="component" value="Chromosome"/>
</dbReference>
<reference evidence="5" key="1">
    <citation type="submission" date="2021-07" db="EMBL/GenBank/DDBJ databases">
        <title>Complete genome sequence of Crassaminicella sp. 143-21, isolated from a deep-sea hydrothermal vent.</title>
        <authorList>
            <person name="Li X."/>
        </authorList>
    </citation>
    <scope>NUCLEOTIDE SEQUENCE</scope>
    <source>
        <strain evidence="5">143-21</strain>
    </source>
</reference>
<dbReference type="InterPro" id="IPR007052">
    <property type="entry name" value="CS_dom"/>
</dbReference>
<dbReference type="PROSITE" id="PS01031">
    <property type="entry name" value="SHSP"/>
    <property type="match status" value="1"/>
</dbReference>
<evidence type="ECO:0000256" key="2">
    <source>
        <dbReference type="RuleBase" id="RU003616"/>
    </source>
</evidence>
<accession>A0ABX8R7X8</accession>
<dbReference type="PANTHER" id="PTHR11527">
    <property type="entry name" value="HEAT-SHOCK PROTEIN 20 FAMILY MEMBER"/>
    <property type="match status" value="1"/>
</dbReference>
<proteinExistence type="inferred from homology"/>
<evidence type="ECO:0000259" key="3">
    <source>
        <dbReference type="PROSITE" id="PS01031"/>
    </source>
</evidence>
<feature type="domain" description="CS" evidence="4">
    <location>
        <begin position="43"/>
        <end position="148"/>
    </location>
</feature>
<dbReference type="InterPro" id="IPR002068">
    <property type="entry name" value="A-crystallin/Hsp20_dom"/>
</dbReference>